<evidence type="ECO:0000256" key="2">
    <source>
        <dbReference type="ARBA" id="ARBA00010701"/>
    </source>
</evidence>
<evidence type="ECO:0000256" key="5">
    <source>
        <dbReference type="ARBA" id="ARBA00022729"/>
    </source>
</evidence>
<evidence type="ECO:0000256" key="3">
    <source>
        <dbReference type="ARBA" id="ARBA00013201"/>
    </source>
</evidence>
<dbReference type="OMA" id="GSVHHNF"/>
<dbReference type="GO" id="GO:0034362">
    <property type="term" value="C:low-density lipoprotein particle"/>
    <property type="evidence" value="ECO:0007669"/>
    <property type="project" value="Ensembl"/>
</dbReference>
<evidence type="ECO:0000256" key="26">
    <source>
        <dbReference type="PIRNR" id="PIRNR018169"/>
    </source>
</evidence>
<feature type="signal peptide" evidence="28">
    <location>
        <begin position="1"/>
        <end position="20"/>
    </location>
</feature>
<comment type="subcellular location">
    <subcellularLocation>
        <location evidence="1">Secreted</location>
        <location evidence="1">Extracellular space</location>
    </subcellularLocation>
</comment>
<evidence type="ECO:0000256" key="13">
    <source>
        <dbReference type="ARBA" id="ARBA00036628"/>
    </source>
</evidence>
<dbReference type="InParanoid" id="K7E7J4"/>
<feature type="active site" description="Charge relay system" evidence="27">
    <location>
        <position position="340"/>
    </location>
</feature>
<evidence type="ECO:0000256" key="11">
    <source>
        <dbReference type="ARBA" id="ARBA00036371"/>
    </source>
</evidence>
<comment type="catalytic activity">
    <reaction evidence="11">
        <text>1-O-tetradecyl-2-acetyl-sn-glycero-3-phosphocholine + H2O = 1-O-tetradecyl-sn-glycero-3-phosphocholine + acetate + H(+)</text>
        <dbReference type="Rhea" id="RHEA:41368"/>
        <dbReference type="ChEBI" id="CHEBI:15377"/>
        <dbReference type="ChEBI" id="CHEBI:15378"/>
        <dbReference type="ChEBI" id="CHEBI:30089"/>
        <dbReference type="ChEBI" id="CHEBI:78101"/>
        <dbReference type="ChEBI" id="CHEBI:78102"/>
    </reaction>
    <physiologicalReaction direction="left-to-right" evidence="11">
        <dbReference type="Rhea" id="RHEA:41369"/>
    </physiologicalReaction>
</comment>
<dbReference type="GO" id="GO:0034440">
    <property type="term" value="P:lipid oxidation"/>
    <property type="evidence" value="ECO:0007669"/>
    <property type="project" value="Ensembl"/>
</dbReference>
<dbReference type="InterPro" id="IPR029058">
    <property type="entry name" value="AB_hydrolase_fold"/>
</dbReference>
<dbReference type="AlphaFoldDB" id="K7E7J4"/>
<keyword evidence="30" id="KW-1185">Reference proteome</keyword>
<dbReference type="PANTHER" id="PTHR10272">
    <property type="entry name" value="PLATELET-ACTIVATING FACTOR ACETYLHYDROLASE"/>
    <property type="match status" value="1"/>
</dbReference>
<evidence type="ECO:0000256" key="23">
    <source>
        <dbReference type="ARBA" id="ARBA00048886"/>
    </source>
</evidence>
<evidence type="ECO:0000256" key="10">
    <source>
        <dbReference type="ARBA" id="ARBA00023721"/>
    </source>
</evidence>
<evidence type="ECO:0000256" key="7">
    <source>
        <dbReference type="ARBA" id="ARBA00022963"/>
    </source>
</evidence>
<dbReference type="GO" id="GO:0005543">
    <property type="term" value="F:phospholipid binding"/>
    <property type="evidence" value="ECO:0007669"/>
    <property type="project" value="Ensembl"/>
</dbReference>
<keyword evidence="7 26" id="KW-0442">Lipid degradation</keyword>
<keyword evidence="8 26" id="KW-0443">Lipid metabolism</keyword>
<comment type="catalytic activity">
    <reaction evidence="13">
        <text>1-O-decyl-2-acetyl-sn-glycero-3-phosphocholine + H2O = 1-O-decyl-sn-glycero-3-phosphocholine + acetate + H(+)</text>
        <dbReference type="Rhea" id="RHEA:41376"/>
        <dbReference type="ChEBI" id="CHEBI:15377"/>
        <dbReference type="ChEBI" id="CHEBI:15378"/>
        <dbReference type="ChEBI" id="CHEBI:30089"/>
        <dbReference type="ChEBI" id="CHEBI:78108"/>
        <dbReference type="ChEBI" id="CHEBI:78109"/>
    </reaction>
    <physiologicalReaction direction="left-to-right" evidence="13">
        <dbReference type="Rhea" id="RHEA:41377"/>
    </physiologicalReaction>
</comment>
<evidence type="ECO:0000256" key="16">
    <source>
        <dbReference type="ARBA" id="ARBA00041198"/>
    </source>
</evidence>
<dbReference type="GO" id="GO:0047499">
    <property type="term" value="F:calcium-independent phospholipase A2 activity"/>
    <property type="evidence" value="ECO:0007669"/>
    <property type="project" value="Ensembl"/>
</dbReference>
<feature type="active site" description="Charge relay system" evidence="27">
    <location>
        <position position="285"/>
    </location>
</feature>
<dbReference type="PANTHER" id="PTHR10272:SF12">
    <property type="entry name" value="PLATELET-ACTIVATING FACTOR ACETYLHYDROLASE"/>
    <property type="match status" value="1"/>
</dbReference>
<dbReference type="SUPFAM" id="SSF53474">
    <property type="entry name" value="alpha/beta-Hydrolases"/>
    <property type="match status" value="1"/>
</dbReference>
<evidence type="ECO:0000256" key="17">
    <source>
        <dbReference type="ARBA" id="ARBA00047611"/>
    </source>
</evidence>
<evidence type="ECO:0000256" key="24">
    <source>
        <dbReference type="ARBA" id="ARBA00049093"/>
    </source>
</evidence>
<comment type="catalytic activity">
    <reaction evidence="24">
        <text>1-hexadecanoyl-2-pentanoyl-sn-glycero-3-phosphocholine + H2O = pentanoate + 1-hexadecanoyl-sn-glycero-3-phosphocholine + H(+)</text>
        <dbReference type="Rhea" id="RHEA:41199"/>
        <dbReference type="ChEBI" id="CHEBI:15377"/>
        <dbReference type="ChEBI" id="CHEBI:15378"/>
        <dbReference type="ChEBI" id="CHEBI:31011"/>
        <dbReference type="ChEBI" id="CHEBI:72998"/>
        <dbReference type="ChEBI" id="CHEBI:77833"/>
    </reaction>
    <physiologicalReaction direction="left-to-right" evidence="24">
        <dbReference type="Rhea" id="RHEA:41200"/>
    </physiologicalReaction>
</comment>
<dbReference type="InterPro" id="IPR016715">
    <property type="entry name" value="PAF_acetylhydro_eukaryote"/>
</dbReference>
<dbReference type="PIRSF" id="PIRSF018169">
    <property type="entry name" value="PAF_acetylhydrolase"/>
    <property type="match status" value="1"/>
</dbReference>
<comment type="catalytic activity">
    <reaction evidence="10">
        <text>1-O-hexadecyl-2-acetyl-sn-glycero-3-phosphocholine + H2O = 1-O-hexadecyl-sn-glycero-3-phosphocholine + acetate + H(+)</text>
        <dbReference type="Rhea" id="RHEA:40479"/>
        <dbReference type="ChEBI" id="CHEBI:15377"/>
        <dbReference type="ChEBI" id="CHEBI:15378"/>
        <dbReference type="ChEBI" id="CHEBI:30089"/>
        <dbReference type="ChEBI" id="CHEBI:44811"/>
        <dbReference type="ChEBI" id="CHEBI:64496"/>
    </reaction>
    <physiologicalReaction direction="left-to-right" evidence="10">
        <dbReference type="Rhea" id="RHEA:40480"/>
    </physiologicalReaction>
</comment>
<sequence>MSSKYVVFLCFCCCVTRVHSICWHSLNPFVWLTKMHSIMPPGSSTKHNIPGGKGPYSVGCTDLMFKPTREGSFLRLYYPSQDVKDQESTVWIPNQEYFTGLTKFLSRHRFWDKFLKLIFGSVKIPAKWEAPFKSGEKYPLIIFSHGLGAFRTIYSAIGMDLASHGFIVAAVEHRYDSSATYYFNKTLSKTWLYYKNLEEGDNEYSLRHSQVLQRANECSSALDLLLDINSGKSVKNELDLKFNFEHLKNATDPSQVAIIGHSFGGATVIQTLSQDKRFRCGIALDAWMLPLNDQVNSRVPQPLLFINSEKFQYLKNIQKMRALYQPGTERKMITIKGSVHQNFPDFTFLALDLSNKASLAFLQKHLGLHRDYDRWAHLLDGKDENLISGSPFDEPHL</sequence>
<comment type="catalytic activity">
    <reaction evidence="14">
        <text>1-O-dodecyl-2-acetyl-sn-glycero-3-phosphocholine + H2O = 1-O-dodecyl-sn-glycero-3-phosphocholine + acetate + H(+)</text>
        <dbReference type="Rhea" id="RHEA:41372"/>
        <dbReference type="ChEBI" id="CHEBI:15377"/>
        <dbReference type="ChEBI" id="CHEBI:15378"/>
        <dbReference type="ChEBI" id="CHEBI:30089"/>
        <dbReference type="ChEBI" id="CHEBI:78103"/>
        <dbReference type="ChEBI" id="CHEBI:78104"/>
    </reaction>
    <physiologicalReaction direction="left-to-right" evidence="14">
        <dbReference type="Rhea" id="RHEA:41373"/>
    </physiologicalReaction>
</comment>
<dbReference type="GO" id="GO:0034364">
    <property type="term" value="C:high-density lipoprotein particle"/>
    <property type="evidence" value="ECO:0007669"/>
    <property type="project" value="Ensembl"/>
</dbReference>
<comment type="catalytic activity">
    <reaction evidence="18">
        <text>a 1-O-alkyl-2-acetyl-sn-glycero-3-phosphocholine + H2O = a 1-O-alkyl-sn-glycero-3-phosphocholine + acetate + H(+)</text>
        <dbReference type="Rhea" id="RHEA:17777"/>
        <dbReference type="ChEBI" id="CHEBI:15377"/>
        <dbReference type="ChEBI" id="CHEBI:15378"/>
        <dbReference type="ChEBI" id="CHEBI:30089"/>
        <dbReference type="ChEBI" id="CHEBI:30909"/>
        <dbReference type="ChEBI" id="CHEBI:36707"/>
        <dbReference type="EC" id="3.1.1.47"/>
    </reaction>
    <physiologicalReaction direction="left-to-right" evidence="18">
        <dbReference type="Rhea" id="RHEA:17778"/>
    </physiologicalReaction>
</comment>
<evidence type="ECO:0000256" key="18">
    <source>
        <dbReference type="ARBA" id="ARBA00048078"/>
    </source>
</evidence>
<evidence type="ECO:0000256" key="15">
    <source>
        <dbReference type="ARBA" id="ARBA00036871"/>
    </source>
</evidence>
<dbReference type="FunCoup" id="K7E7J4">
    <property type="interactions" value="73"/>
</dbReference>
<keyword evidence="5 28" id="KW-0732">Signal</keyword>
<keyword evidence="6 26" id="KW-0378">Hydrolase</keyword>
<evidence type="ECO:0000256" key="6">
    <source>
        <dbReference type="ARBA" id="ARBA00022801"/>
    </source>
</evidence>
<dbReference type="GeneTree" id="ENSGT00390000005233"/>
<proteinExistence type="inferred from homology"/>
<name>K7E7J4_ORNAN</name>
<evidence type="ECO:0000256" key="22">
    <source>
        <dbReference type="ARBA" id="ARBA00048485"/>
    </source>
</evidence>
<reference evidence="29" key="2">
    <citation type="submission" date="2025-09" db="UniProtKB">
        <authorList>
            <consortium name="Ensembl"/>
        </authorList>
    </citation>
    <scope>IDENTIFICATION</scope>
    <source>
        <strain evidence="29">Glennie</strain>
    </source>
</reference>
<evidence type="ECO:0000256" key="8">
    <source>
        <dbReference type="ARBA" id="ARBA00023098"/>
    </source>
</evidence>
<dbReference type="STRING" id="9258.ENSOANP00000029501"/>
<evidence type="ECO:0000256" key="1">
    <source>
        <dbReference type="ARBA" id="ARBA00004239"/>
    </source>
</evidence>
<dbReference type="GO" id="GO:0090026">
    <property type="term" value="P:positive regulation of monocyte chemotaxis"/>
    <property type="evidence" value="ECO:0007669"/>
    <property type="project" value="Ensembl"/>
</dbReference>
<dbReference type="Gene3D" id="3.40.50.1820">
    <property type="entry name" value="alpha/beta hydrolase"/>
    <property type="match status" value="1"/>
</dbReference>
<comment type="catalytic activity">
    <reaction evidence="23">
        <text>1-hexadecanoyl-2-[9-hydroperoxy-(10E-octadecenoyl)]-sn-glycero-3-phosphocholine + H2O = 9-hydroperoxy-10E-octadecenoate + 1-hexadecanoyl-sn-glycero-3-phosphocholine + H(+)</text>
        <dbReference type="Rhea" id="RHEA:41151"/>
        <dbReference type="ChEBI" id="CHEBI:15377"/>
        <dbReference type="ChEBI" id="CHEBI:15378"/>
        <dbReference type="ChEBI" id="CHEBI:72998"/>
        <dbReference type="ChEBI" id="CHEBI:77753"/>
        <dbReference type="ChEBI" id="CHEBI:77754"/>
    </reaction>
    <physiologicalReaction direction="left-to-right" evidence="23">
        <dbReference type="Rhea" id="RHEA:41152"/>
    </physiologicalReaction>
</comment>
<dbReference type="eggNOG" id="KOG3847">
    <property type="taxonomic scope" value="Eukaryota"/>
</dbReference>
<comment type="catalytic activity">
    <reaction evidence="22">
        <text>1-hexadecanoyl-2-(10-hydroperoxy-8E-octadecenoyl)-sn-glycero-3-phosphocholine + H2O = 10-hydroperoxy-(8E)-octadecenoate + 1-hexadecanoyl-sn-glycero-3-phosphocholine + H(+)</text>
        <dbReference type="Rhea" id="RHEA:41155"/>
        <dbReference type="ChEBI" id="CHEBI:15377"/>
        <dbReference type="ChEBI" id="CHEBI:15378"/>
        <dbReference type="ChEBI" id="CHEBI:72998"/>
        <dbReference type="ChEBI" id="CHEBI:77749"/>
        <dbReference type="ChEBI" id="CHEBI:77755"/>
    </reaction>
    <physiologicalReaction direction="left-to-right" evidence="22">
        <dbReference type="Rhea" id="RHEA:41156"/>
    </physiologicalReaction>
</comment>
<feature type="chain" id="PRO_5027900547" description="Platelet-activating factor acetylhydrolase" evidence="28">
    <location>
        <begin position="21"/>
        <end position="397"/>
    </location>
</feature>
<evidence type="ECO:0000256" key="28">
    <source>
        <dbReference type="SAM" id="SignalP"/>
    </source>
</evidence>
<dbReference type="Ensembl" id="ENSOANT00000038745.2">
    <property type="protein sequence ID" value="ENSOANP00000029501.2"/>
    <property type="gene ID" value="ENSOANG00000030517.2"/>
</dbReference>
<evidence type="ECO:0000256" key="20">
    <source>
        <dbReference type="ARBA" id="ARBA00048288"/>
    </source>
</evidence>
<dbReference type="Bgee" id="ENSOANG00000030517">
    <property type="expression patterns" value="Expressed in adult mammalian kidney and 6 other cell types or tissues"/>
</dbReference>
<evidence type="ECO:0000256" key="14">
    <source>
        <dbReference type="ARBA" id="ARBA00036806"/>
    </source>
</evidence>
<gene>
    <name evidence="29" type="primary">PLA2G7</name>
</gene>
<keyword evidence="4" id="KW-0964">Secreted</keyword>
<keyword evidence="9" id="KW-0325">Glycoprotein</keyword>
<accession>K7E7J4</accession>
<dbReference type="GO" id="GO:0034638">
    <property type="term" value="P:phosphatidylcholine catabolic process"/>
    <property type="evidence" value="ECO:0007669"/>
    <property type="project" value="Ensembl"/>
</dbReference>
<evidence type="ECO:0000256" key="9">
    <source>
        <dbReference type="ARBA" id="ARBA00023180"/>
    </source>
</evidence>
<dbReference type="Proteomes" id="UP000002279">
    <property type="component" value="Unplaced"/>
</dbReference>
<dbReference type="GO" id="GO:0034374">
    <property type="term" value="P:low-density lipoprotein particle remodeling"/>
    <property type="evidence" value="ECO:0007669"/>
    <property type="project" value="Ensembl"/>
</dbReference>
<comment type="catalytic activity">
    <reaction evidence="25">
        <text>1-hexadecanoyl-2-butanoyl-sn-glycero-3-phosphocholine + H2O = butanoate + 1-hexadecanoyl-sn-glycero-3-phosphocholine + H(+)</text>
        <dbReference type="Rhea" id="RHEA:41195"/>
        <dbReference type="ChEBI" id="CHEBI:15377"/>
        <dbReference type="ChEBI" id="CHEBI:15378"/>
        <dbReference type="ChEBI" id="CHEBI:17968"/>
        <dbReference type="ChEBI" id="CHEBI:72998"/>
        <dbReference type="ChEBI" id="CHEBI:77832"/>
    </reaction>
    <physiologicalReaction direction="left-to-right" evidence="25">
        <dbReference type="Rhea" id="RHEA:41196"/>
    </physiologicalReaction>
</comment>
<dbReference type="Pfam" id="PF03403">
    <property type="entry name" value="PAF-AH_p_II"/>
    <property type="match status" value="1"/>
</dbReference>
<comment type="catalytic activity">
    <reaction evidence="17">
        <text>1-hexadecanoyl-2-(5-oxopentanoyl)-sn-glycero-3-phosphocholine + H2O = 5-oxopentanoate + 1-hexadecanoyl-sn-glycero-3-phosphocholine + H(+)</text>
        <dbReference type="Rhea" id="RHEA:40483"/>
        <dbReference type="ChEBI" id="CHEBI:15377"/>
        <dbReference type="ChEBI" id="CHEBI:15378"/>
        <dbReference type="ChEBI" id="CHEBI:16120"/>
        <dbReference type="ChEBI" id="CHEBI:72998"/>
        <dbReference type="ChEBI" id="CHEBI:77890"/>
    </reaction>
    <physiologicalReaction direction="left-to-right" evidence="17">
        <dbReference type="Rhea" id="RHEA:40484"/>
    </physiologicalReaction>
</comment>
<dbReference type="GO" id="GO:0062234">
    <property type="term" value="P:platelet activating factor catabolic process"/>
    <property type="evidence" value="ECO:0007669"/>
    <property type="project" value="Ensembl"/>
</dbReference>
<evidence type="ECO:0000256" key="4">
    <source>
        <dbReference type="ARBA" id="ARBA00022525"/>
    </source>
</evidence>
<protein>
    <recommendedName>
        <fullName evidence="16 26">Platelet-activating factor acetylhydrolase</fullName>
        <ecNumber evidence="3 26">3.1.1.47</ecNumber>
    </recommendedName>
</protein>
<feature type="active site" description="Nucleophile" evidence="27">
    <location>
        <position position="262"/>
    </location>
</feature>
<evidence type="ECO:0000256" key="27">
    <source>
        <dbReference type="PIRSR" id="PIRSR018169-1"/>
    </source>
</evidence>
<comment type="similarity">
    <text evidence="2">Belongs to the AB hydrolase superfamily. Lipase family.</text>
</comment>
<evidence type="ECO:0000313" key="30">
    <source>
        <dbReference type="Proteomes" id="UP000002279"/>
    </source>
</evidence>
<evidence type="ECO:0000256" key="19">
    <source>
        <dbReference type="ARBA" id="ARBA00048106"/>
    </source>
</evidence>
<dbReference type="EC" id="3.1.1.47" evidence="3 26"/>
<dbReference type="FunFam" id="3.40.50.1820:FF:000062">
    <property type="entry name" value="Platelet-activating factor acetylhydrolase"/>
    <property type="match status" value="1"/>
</dbReference>
<evidence type="ECO:0000313" key="29">
    <source>
        <dbReference type="Ensembl" id="ENSOANP00000029501.2"/>
    </source>
</evidence>
<comment type="catalytic activity">
    <reaction evidence="15">
        <text>1-O-octadecyl-2-acetyl-sn-glycero-3-phosphocholine + H2O = 1-O-octadecyl-sn-glycero-3-phosphocholine + acetate + H(+)</text>
        <dbReference type="Rhea" id="RHEA:41183"/>
        <dbReference type="ChEBI" id="CHEBI:15377"/>
        <dbReference type="ChEBI" id="CHEBI:15378"/>
        <dbReference type="ChEBI" id="CHEBI:30089"/>
        <dbReference type="ChEBI" id="CHEBI:52450"/>
        <dbReference type="ChEBI" id="CHEBI:75216"/>
    </reaction>
    <physiologicalReaction direction="left-to-right" evidence="15">
        <dbReference type="Rhea" id="RHEA:41184"/>
    </physiologicalReaction>
</comment>
<evidence type="ECO:0000256" key="25">
    <source>
        <dbReference type="ARBA" id="ARBA00049210"/>
    </source>
</evidence>
<dbReference type="GO" id="GO:0003847">
    <property type="term" value="F:1-alkyl-2-acetylglycerophosphocholine esterase activity"/>
    <property type="evidence" value="ECO:0000318"/>
    <property type="project" value="GO_Central"/>
</dbReference>
<dbReference type="GO" id="GO:0034441">
    <property type="term" value="P:plasma lipoprotein particle oxidation"/>
    <property type="evidence" value="ECO:0007669"/>
    <property type="project" value="Ensembl"/>
</dbReference>
<evidence type="ECO:0000256" key="21">
    <source>
        <dbReference type="ARBA" id="ARBA00048471"/>
    </source>
</evidence>
<dbReference type="HOGENOM" id="CLU_772839_0_0_1"/>
<evidence type="ECO:0000256" key="12">
    <source>
        <dbReference type="ARBA" id="ARBA00036422"/>
    </source>
</evidence>
<comment type="catalytic activity">
    <reaction evidence="20">
        <text>1-hexadecanoyl-2-(9-oxononanoyl)-sn-glycero-3-phosphocholine + H2O = 9-oxononanoate + 1-hexadecanoyl-sn-glycero-3-phosphocholine + H(+)</text>
        <dbReference type="Rhea" id="RHEA:41179"/>
        <dbReference type="ChEBI" id="CHEBI:15377"/>
        <dbReference type="ChEBI" id="CHEBI:15378"/>
        <dbReference type="ChEBI" id="CHEBI:61042"/>
        <dbReference type="ChEBI" id="CHEBI:72998"/>
        <dbReference type="ChEBI" id="CHEBI:77812"/>
    </reaction>
    <physiologicalReaction direction="left-to-right" evidence="20">
        <dbReference type="Rhea" id="RHEA:41180"/>
    </physiologicalReaction>
</comment>
<comment type="catalytic activity">
    <reaction evidence="21">
        <text>1-hexadecanoyl-2-glutaroyl-sn-glycero-3-phosphocholine + H2O = glutarate + 1-hexadecanoyl-sn-glycero-3-phosphocholine + H(+)</text>
        <dbReference type="Rhea" id="RHEA:41159"/>
        <dbReference type="ChEBI" id="CHEBI:15377"/>
        <dbReference type="ChEBI" id="CHEBI:15378"/>
        <dbReference type="ChEBI" id="CHEBI:30921"/>
        <dbReference type="ChEBI" id="CHEBI:72998"/>
        <dbReference type="ChEBI" id="CHEBI:77756"/>
    </reaction>
    <physiologicalReaction direction="left-to-right" evidence="21">
        <dbReference type="Rhea" id="RHEA:41160"/>
    </physiologicalReaction>
</comment>
<reference evidence="29" key="1">
    <citation type="submission" date="2025-08" db="UniProtKB">
        <authorList>
            <consortium name="Ensembl"/>
        </authorList>
    </citation>
    <scope>IDENTIFICATION</scope>
    <source>
        <strain evidence="29">Glennie</strain>
    </source>
</reference>
<organism evidence="29 30">
    <name type="scientific">Ornithorhynchus anatinus</name>
    <name type="common">Duckbill platypus</name>
    <dbReference type="NCBI Taxonomy" id="9258"/>
    <lineage>
        <taxon>Eukaryota</taxon>
        <taxon>Metazoa</taxon>
        <taxon>Chordata</taxon>
        <taxon>Craniata</taxon>
        <taxon>Vertebrata</taxon>
        <taxon>Euteleostomi</taxon>
        <taxon>Mammalia</taxon>
        <taxon>Monotremata</taxon>
        <taxon>Ornithorhynchidae</taxon>
        <taxon>Ornithorhynchus</taxon>
    </lineage>
</organism>
<comment type="catalytic activity">
    <reaction evidence="19">
        <text>1-hexadecanoyl-2-propionyl-sn-glycero-3-phosphocholine + H2O = propanoate + 1-hexadecanoyl-sn-glycero-3-phosphocholine + H(+)</text>
        <dbReference type="Rhea" id="RHEA:41191"/>
        <dbReference type="ChEBI" id="CHEBI:15377"/>
        <dbReference type="ChEBI" id="CHEBI:15378"/>
        <dbReference type="ChEBI" id="CHEBI:17272"/>
        <dbReference type="ChEBI" id="CHEBI:72998"/>
        <dbReference type="ChEBI" id="CHEBI:77831"/>
    </reaction>
    <physiologicalReaction direction="left-to-right" evidence="19">
        <dbReference type="Rhea" id="RHEA:41192"/>
    </physiologicalReaction>
</comment>
<comment type="catalytic activity">
    <reaction evidence="12">
        <text>1-hexadecanoyl-2-acetyl-sn-glycero-3-phosphocholine + H2O = 1-hexadecanoyl-sn-glycero-3-phosphocholine + acetate + H(+)</text>
        <dbReference type="Rhea" id="RHEA:41203"/>
        <dbReference type="ChEBI" id="CHEBI:15377"/>
        <dbReference type="ChEBI" id="CHEBI:15378"/>
        <dbReference type="ChEBI" id="CHEBI:30089"/>
        <dbReference type="ChEBI" id="CHEBI:72998"/>
        <dbReference type="ChEBI" id="CHEBI:75219"/>
    </reaction>
    <physiologicalReaction direction="left-to-right" evidence="12">
        <dbReference type="Rhea" id="RHEA:41204"/>
    </physiologicalReaction>
</comment>